<evidence type="ECO:0000256" key="2">
    <source>
        <dbReference type="ARBA" id="ARBA00022737"/>
    </source>
</evidence>
<dbReference type="Proteomes" id="UP000030816">
    <property type="component" value="Unassembled WGS sequence"/>
</dbReference>
<reference evidence="6 7" key="1">
    <citation type="journal article" date="2014" name="Proc. Natl. Acad. Sci. U.S.A.">
        <title>Trajectory and genomic determinants of fungal-pathogen speciation and host adaptation.</title>
        <authorList>
            <person name="Hu X."/>
            <person name="Xiao G."/>
            <person name="Zheng P."/>
            <person name="Shang Y."/>
            <person name="Su Y."/>
            <person name="Zhang X."/>
            <person name="Liu X."/>
            <person name="Zhan S."/>
            <person name="St Leger R.J."/>
            <person name="Wang C."/>
        </authorList>
    </citation>
    <scope>NUCLEOTIDE SEQUENCE [LARGE SCALE GENOMIC DNA]</scope>
    <source>
        <strain evidence="6 7">ARSEF 1941</strain>
    </source>
</reference>
<name>A0A0B2WW94_METAS</name>
<dbReference type="PROSITE" id="PS50294">
    <property type="entry name" value="WD_REPEATS_REGION"/>
    <property type="match status" value="3"/>
</dbReference>
<protein>
    <submittedName>
        <fullName evidence="6">WD40 repeat-like-containing domain protein</fullName>
    </submittedName>
</protein>
<dbReference type="EMBL" id="AZHE01000010">
    <property type="protein sequence ID" value="KHN97702.1"/>
    <property type="molecule type" value="Genomic_DNA"/>
</dbReference>
<feature type="repeat" description="WD" evidence="3">
    <location>
        <begin position="280"/>
        <end position="321"/>
    </location>
</feature>
<comment type="caution">
    <text evidence="6">The sequence shown here is derived from an EMBL/GenBank/DDBJ whole genome shotgun (WGS) entry which is preliminary data.</text>
</comment>
<dbReference type="FunFam" id="2.130.10.10:FF:000191">
    <property type="entry name" value="mRNA splicing factor"/>
    <property type="match status" value="1"/>
</dbReference>
<dbReference type="AlphaFoldDB" id="A0A0B2WW94"/>
<dbReference type="SUPFAM" id="SSF50978">
    <property type="entry name" value="WD40 repeat-like"/>
    <property type="match status" value="1"/>
</dbReference>
<evidence type="ECO:0000313" key="7">
    <source>
        <dbReference type="Proteomes" id="UP000030816"/>
    </source>
</evidence>
<keyword evidence="7" id="KW-1185">Reference proteome</keyword>
<feature type="repeat" description="WD" evidence="3">
    <location>
        <begin position="236"/>
        <end position="278"/>
    </location>
</feature>
<dbReference type="GO" id="GO:0000398">
    <property type="term" value="P:mRNA splicing, via spliceosome"/>
    <property type="evidence" value="ECO:0007669"/>
    <property type="project" value="InterPro"/>
</dbReference>
<dbReference type="Gene3D" id="2.130.10.10">
    <property type="entry name" value="YVTN repeat-like/Quinoprotein amine dehydrogenase"/>
    <property type="match status" value="1"/>
</dbReference>
<evidence type="ECO:0000313" key="6">
    <source>
        <dbReference type="EMBL" id="KHN97702.1"/>
    </source>
</evidence>
<dbReference type="STRING" id="1081103.A0A0B2WW94"/>
<dbReference type="InterPro" id="IPR015943">
    <property type="entry name" value="WD40/YVTN_repeat-like_dom_sf"/>
</dbReference>
<keyword evidence="2" id="KW-0677">Repeat</keyword>
<dbReference type="Pfam" id="PF00400">
    <property type="entry name" value="WD40"/>
    <property type="match status" value="3"/>
</dbReference>
<dbReference type="GO" id="GO:0003729">
    <property type="term" value="F:mRNA binding"/>
    <property type="evidence" value="ECO:0007669"/>
    <property type="project" value="TreeGrafter"/>
</dbReference>
<dbReference type="RefSeq" id="XP_040678768.1">
    <property type="nucleotide sequence ID" value="XM_040823515.1"/>
</dbReference>
<dbReference type="PRINTS" id="PR00320">
    <property type="entry name" value="GPROTEINBRPT"/>
</dbReference>
<feature type="repeat" description="WD" evidence="3">
    <location>
        <begin position="367"/>
        <end position="399"/>
    </location>
</feature>
<dbReference type="PANTHER" id="PTHR43979:SF1">
    <property type="entry name" value="PRE-MRNA-PROCESSING FACTOR 17"/>
    <property type="match status" value="1"/>
</dbReference>
<evidence type="ECO:0000256" key="4">
    <source>
        <dbReference type="SAM" id="MobiDB-lite"/>
    </source>
</evidence>
<gene>
    <name evidence="6" type="ORF">MAM_04717</name>
</gene>
<dbReference type="InterPro" id="IPR032847">
    <property type="entry name" value="PRPF17"/>
</dbReference>
<keyword evidence="1 3" id="KW-0853">WD repeat</keyword>
<sequence>MADFGEYPPSMAPGDALVVRKQTAKDHAAVAYSRESLERPQTGPANPFRDDSTAKKRKNILTGHAEETLLSEHTFRSKHRAIERTGGPERAYQNGAALKEEAARLRATREAKGDATVVEGAGSYVGPWAKYKSKERERMNDGAELRNDEEYEVLDDAGDDDDVVESGTVLQAPDAALARRKYVAELGDETTTFHGSEQYDYQGRSYMHVPRDLEINLQKELGSMTNYIPKKQIFSWKDHTKAVTALRFFPNSGHLLLSASADTTVRIRDVHHDRMLLRTYSGHTKAISDLSFNYSGTQFLSASYDRMIKLWDTETGTCISKFTTGKTPHVIKFNPDPEHSAEFLAGMSDKKIVQFDVRAPKDIVQEYDHHLAAINTITFVDQNRRFITTSDDKSLRAWDYNIPVPIKYVAEPDMYPMTNAAPHPSGKYVAYQSSDNQILVYGANDKFRQNRKKSYRGHNNAGLAIDLDCSPDGQFLASGDSGGFICFWDWKTCKMYHKIKCGSQAVTCVRWHPQETSKVASAGMDGEIRYWD</sequence>
<evidence type="ECO:0000256" key="1">
    <source>
        <dbReference type="ARBA" id="ARBA00022574"/>
    </source>
</evidence>
<evidence type="ECO:0000259" key="5">
    <source>
        <dbReference type="Pfam" id="PF12894"/>
    </source>
</evidence>
<dbReference type="GO" id="GO:0071013">
    <property type="term" value="C:catalytic step 2 spliceosome"/>
    <property type="evidence" value="ECO:0007669"/>
    <property type="project" value="InterPro"/>
</dbReference>
<dbReference type="GeneID" id="63739172"/>
<proteinExistence type="predicted"/>
<accession>A0A0B2WW94</accession>
<evidence type="ECO:0000256" key="3">
    <source>
        <dbReference type="PROSITE-ProRule" id="PRU00221"/>
    </source>
</evidence>
<dbReference type="PANTHER" id="PTHR43979">
    <property type="entry name" value="PRE-MRNA-PROCESSING FACTOR 17"/>
    <property type="match status" value="1"/>
</dbReference>
<dbReference type="HOGENOM" id="CLU_022571_0_1_1"/>
<dbReference type="InterPro" id="IPR036322">
    <property type="entry name" value="WD40_repeat_dom_sf"/>
</dbReference>
<dbReference type="InterPro" id="IPR020472">
    <property type="entry name" value="WD40_PAC1"/>
</dbReference>
<feature type="region of interest" description="Disordered" evidence="4">
    <location>
        <begin position="24"/>
        <end position="54"/>
    </location>
</feature>
<feature type="domain" description="Anaphase-promoting complex subunit 4-like WD40" evidence="5">
    <location>
        <begin position="429"/>
        <end position="512"/>
    </location>
</feature>
<dbReference type="Pfam" id="PF12894">
    <property type="entry name" value="ANAPC4_WD40"/>
    <property type="match status" value="1"/>
</dbReference>
<dbReference type="SMART" id="SM00320">
    <property type="entry name" value="WD40"/>
    <property type="match status" value="6"/>
</dbReference>
<dbReference type="OrthoDB" id="10257301at2759"/>
<feature type="repeat" description="WD" evidence="3">
    <location>
        <begin position="499"/>
        <end position="532"/>
    </location>
</feature>
<dbReference type="InterPro" id="IPR001680">
    <property type="entry name" value="WD40_rpt"/>
</dbReference>
<dbReference type="PROSITE" id="PS50082">
    <property type="entry name" value="WD_REPEATS_2"/>
    <property type="match status" value="4"/>
</dbReference>
<organism evidence="6 7">
    <name type="scientific">Metarhizium album (strain ARSEF 1941)</name>
    <dbReference type="NCBI Taxonomy" id="1081103"/>
    <lineage>
        <taxon>Eukaryota</taxon>
        <taxon>Fungi</taxon>
        <taxon>Dikarya</taxon>
        <taxon>Ascomycota</taxon>
        <taxon>Pezizomycotina</taxon>
        <taxon>Sordariomycetes</taxon>
        <taxon>Hypocreomycetidae</taxon>
        <taxon>Hypocreales</taxon>
        <taxon>Clavicipitaceae</taxon>
        <taxon>Metarhizium</taxon>
    </lineage>
</organism>
<dbReference type="InterPro" id="IPR024977">
    <property type="entry name" value="Apc4-like_WD40_dom"/>
</dbReference>
<dbReference type="CDD" id="cd00200">
    <property type="entry name" value="WD40"/>
    <property type="match status" value="1"/>
</dbReference>